<name>A0ABR1G2J9_AURAN</name>
<reference evidence="2 3" key="1">
    <citation type="submission" date="2024-03" db="EMBL/GenBank/DDBJ databases">
        <title>Aureococcus anophagefferens CCMP1851 and Kratosvirus quantuckense: Draft genome of a second virus-susceptible host strain in the model system.</title>
        <authorList>
            <person name="Chase E."/>
            <person name="Truchon A.R."/>
            <person name="Schepens W."/>
            <person name="Wilhelm S.W."/>
        </authorList>
    </citation>
    <scope>NUCLEOTIDE SEQUENCE [LARGE SCALE GENOMIC DNA]</scope>
    <source>
        <strain evidence="2 3">CCMP1851</strain>
    </source>
</reference>
<feature type="compositionally biased region" description="Basic residues" evidence="1">
    <location>
        <begin position="229"/>
        <end position="240"/>
    </location>
</feature>
<evidence type="ECO:0000313" key="2">
    <source>
        <dbReference type="EMBL" id="KAK7242869.1"/>
    </source>
</evidence>
<proteinExistence type="predicted"/>
<evidence type="ECO:0000313" key="3">
    <source>
        <dbReference type="Proteomes" id="UP001363151"/>
    </source>
</evidence>
<evidence type="ECO:0008006" key="4">
    <source>
        <dbReference type="Google" id="ProtNLM"/>
    </source>
</evidence>
<comment type="caution">
    <text evidence="2">The sequence shown here is derived from an EMBL/GenBank/DDBJ whole genome shotgun (WGS) entry which is preliminary data.</text>
</comment>
<accession>A0ABR1G2J9</accession>
<feature type="region of interest" description="Disordered" evidence="1">
    <location>
        <begin position="222"/>
        <end position="264"/>
    </location>
</feature>
<evidence type="ECO:0000256" key="1">
    <source>
        <dbReference type="SAM" id="MobiDB-lite"/>
    </source>
</evidence>
<dbReference type="EMBL" id="JBBJCI010000140">
    <property type="protein sequence ID" value="KAK7242869.1"/>
    <property type="molecule type" value="Genomic_DNA"/>
</dbReference>
<keyword evidence="3" id="KW-1185">Reference proteome</keyword>
<feature type="compositionally biased region" description="Basic residues" evidence="1">
    <location>
        <begin position="250"/>
        <end position="264"/>
    </location>
</feature>
<protein>
    <recommendedName>
        <fullName evidence="4">Myb-like domain-containing protein</fullName>
    </recommendedName>
</protein>
<organism evidence="2 3">
    <name type="scientific">Aureococcus anophagefferens</name>
    <name type="common">Harmful bloom alga</name>
    <dbReference type="NCBI Taxonomy" id="44056"/>
    <lineage>
        <taxon>Eukaryota</taxon>
        <taxon>Sar</taxon>
        <taxon>Stramenopiles</taxon>
        <taxon>Ochrophyta</taxon>
        <taxon>Pelagophyceae</taxon>
        <taxon>Pelagomonadales</taxon>
        <taxon>Pelagomonadaceae</taxon>
        <taxon>Aureococcus</taxon>
    </lineage>
</organism>
<dbReference type="Proteomes" id="UP001363151">
    <property type="component" value="Unassembled WGS sequence"/>
</dbReference>
<gene>
    <name evidence="2" type="ORF">SO694_00015478</name>
</gene>
<sequence length="264" mass="29065">MRTKESPERRAQRREDRMLSLRLREYWATVSLLYWGAEAPEAPAAPEEDCARATFVCGPPVAAPAYPEAYRLDAPPTAPIVLAPIVLEPSAAAEAAAPRPACARGAAASPEPAAAEHYRNPDMHALIQAASRTRETKGPWSEADDATYLELLVRVGVPAVDNEGSVKAYLDAFPARAWRTIKKHSNTYKQTHLYEQWRRDNGGAWAGFAWRSRAVRAAEIRVDKALKAPPRRPRPTRRAAKAPAADAPAPRRRPRTAAARGRAR</sequence>